<evidence type="ECO:0000256" key="1">
    <source>
        <dbReference type="ARBA" id="ARBA00004141"/>
    </source>
</evidence>
<dbReference type="PANTHER" id="PTHR11629:SF63">
    <property type="entry name" value="V-TYPE PROTON ATPASE SUBUNIT A"/>
    <property type="match status" value="1"/>
</dbReference>
<keyword evidence="10" id="KW-1185">Reference proteome</keyword>
<dbReference type="Pfam" id="PF01496">
    <property type="entry name" value="V_ATPase_I"/>
    <property type="match status" value="1"/>
</dbReference>
<proteinExistence type="inferred from homology"/>
<reference evidence="10" key="1">
    <citation type="journal article" date="2019" name="Int. J. Syst. Evol. Microbiol.">
        <title>The Global Catalogue of Microorganisms (GCM) 10K type strain sequencing project: providing services to taxonomists for standard genome sequencing and annotation.</title>
        <authorList>
            <consortium name="The Broad Institute Genomics Platform"/>
            <consortium name="The Broad Institute Genome Sequencing Center for Infectious Disease"/>
            <person name="Wu L."/>
            <person name="Ma J."/>
        </authorList>
    </citation>
    <scope>NUCLEOTIDE SEQUENCE [LARGE SCALE GENOMIC DNA]</scope>
    <source>
        <strain evidence="10">CGMCC 1.15772</strain>
    </source>
</reference>
<evidence type="ECO:0000256" key="4">
    <source>
        <dbReference type="ARBA" id="ARBA00022692"/>
    </source>
</evidence>
<comment type="subcellular location">
    <subcellularLocation>
        <location evidence="1">Membrane</location>
        <topology evidence="1">Multi-pass membrane protein</topology>
    </subcellularLocation>
</comment>
<evidence type="ECO:0000256" key="5">
    <source>
        <dbReference type="ARBA" id="ARBA00022989"/>
    </source>
</evidence>
<feature type="transmembrane region" description="Helical" evidence="8">
    <location>
        <begin position="238"/>
        <end position="258"/>
    </location>
</feature>
<evidence type="ECO:0000256" key="6">
    <source>
        <dbReference type="ARBA" id="ARBA00023065"/>
    </source>
</evidence>
<dbReference type="InterPro" id="IPR002490">
    <property type="entry name" value="V-ATPase_116kDa_su"/>
</dbReference>
<gene>
    <name evidence="9" type="ORF">ACFP81_07085</name>
</gene>
<keyword evidence="7 8" id="KW-0472">Membrane</keyword>
<accession>A0ABW1YFZ9</accession>
<organism evidence="9 10">
    <name type="scientific">Deinococcus lacus</name>
    <dbReference type="NCBI Taxonomy" id="392561"/>
    <lineage>
        <taxon>Bacteria</taxon>
        <taxon>Thermotogati</taxon>
        <taxon>Deinococcota</taxon>
        <taxon>Deinococci</taxon>
        <taxon>Deinococcales</taxon>
        <taxon>Deinococcaceae</taxon>
        <taxon>Deinococcus</taxon>
    </lineage>
</organism>
<dbReference type="Proteomes" id="UP001596297">
    <property type="component" value="Unassembled WGS sequence"/>
</dbReference>
<evidence type="ECO:0000313" key="9">
    <source>
        <dbReference type="EMBL" id="MFC6591799.1"/>
    </source>
</evidence>
<evidence type="ECO:0000256" key="2">
    <source>
        <dbReference type="ARBA" id="ARBA00009904"/>
    </source>
</evidence>
<name>A0ABW1YFZ9_9DEIO</name>
<protein>
    <submittedName>
        <fullName evidence="9">V-type ATPase 116kDa subunit family protein</fullName>
    </submittedName>
</protein>
<feature type="transmembrane region" description="Helical" evidence="8">
    <location>
        <begin position="348"/>
        <end position="372"/>
    </location>
</feature>
<dbReference type="EMBL" id="JBHSWD010000001">
    <property type="protein sequence ID" value="MFC6591799.1"/>
    <property type="molecule type" value="Genomic_DNA"/>
</dbReference>
<keyword evidence="6" id="KW-0406">Ion transport</keyword>
<feature type="transmembrane region" description="Helical" evidence="8">
    <location>
        <begin position="278"/>
        <end position="294"/>
    </location>
</feature>
<dbReference type="PANTHER" id="PTHR11629">
    <property type="entry name" value="VACUOLAR PROTON ATPASES"/>
    <property type="match status" value="1"/>
</dbReference>
<evidence type="ECO:0000256" key="3">
    <source>
        <dbReference type="ARBA" id="ARBA00022448"/>
    </source>
</evidence>
<feature type="transmembrane region" description="Helical" evidence="8">
    <location>
        <begin position="203"/>
        <end position="226"/>
    </location>
</feature>
<evidence type="ECO:0000256" key="7">
    <source>
        <dbReference type="ARBA" id="ARBA00023136"/>
    </source>
</evidence>
<comment type="similarity">
    <text evidence="2">Belongs to the V-ATPase 116 kDa subunit family.</text>
</comment>
<keyword evidence="3" id="KW-0813">Transport</keyword>
<keyword evidence="5 8" id="KW-1133">Transmembrane helix</keyword>
<evidence type="ECO:0000256" key="8">
    <source>
        <dbReference type="SAM" id="Phobius"/>
    </source>
</evidence>
<evidence type="ECO:0000313" key="10">
    <source>
        <dbReference type="Proteomes" id="UP001596297"/>
    </source>
</evidence>
<feature type="transmembrane region" description="Helical" evidence="8">
    <location>
        <begin position="306"/>
        <end position="328"/>
    </location>
</feature>
<feature type="transmembrane region" description="Helical" evidence="8">
    <location>
        <begin position="126"/>
        <end position="147"/>
    </location>
</feature>
<keyword evidence="4 8" id="KW-0812">Transmembrane</keyword>
<feature type="transmembrane region" description="Helical" evidence="8">
    <location>
        <begin position="73"/>
        <end position="105"/>
    </location>
</feature>
<dbReference type="RefSeq" id="WP_380082810.1">
    <property type="nucleotide sequence ID" value="NZ_JBHSWD010000001.1"/>
</dbReference>
<sequence>MVLQGYVPVDRVADLNGALAGFGDAVTYELHAVDEHHDPAIPVHLSNNSYVRPFQLVMGLMSPPKYGTFDPTWIVALFFPFFFGMIIADIGYGLLFLAFGMWLLGKARRGEGWDLSFMGAYIQPDVLKNLGFVTNVLAGWTILWGFLSGELFGTLGEHIGLFYLNPGVLENLWGWTGAHYHAHEGAHHHGLIPIVFPRLETEYFSNIALVSALLFGILQVLWGWGIRIQQGIKHRDQVHLWEGISLFSGVAGLIAMAFATRAAKDLGQLGNLGNPMTLLFWLGMVGFVVGWLRVIKHFPLLPIELLSQGGAVVSYARIFAVGLVSAILAKLCTDLGWNMYESMGPLGLILGLVIGVLLHVFVLALTLIGHILQPIRLHMVEFLNPTGFNAETSPVYNPLRRLSPATRSEPVK</sequence>
<comment type="caution">
    <text evidence="9">The sequence shown here is derived from an EMBL/GenBank/DDBJ whole genome shotgun (WGS) entry which is preliminary data.</text>
</comment>